<dbReference type="GO" id="GO:0005524">
    <property type="term" value="F:ATP binding"/>
    <property type="evidence" value="ECO:0007669"/>
    <property type="project" value="UniProtKB-UniRule"/>
</dbReference>
<evidence type="ECO:0000256" key="3">
    <source>
        <dbReference type="ARBA" id="ARBA00022777"/>
    </source>
</evidence>
<keyword evidence="2 5" id="KW-0547">Nucleotide-binding</keyword>
<reference evidence="8 9" key="1">
    <citation type="journal article" date="2018" name="Plant J.">
        <title>Genome sequences of Chlorella sorokiniana UTEX 1602 and Micractinium conductrix SAG 241.80: implications to maltose excretion by a green alga.</title>
        <authorList>
            <person name="Arriola M.B."/>
            <person name="Velmurugan N."/>
            <person name="Zhang Y."/>
            <person name="Plunkett M.H."/>
            <person name="Hondzo H."/>
            <person name="Barney B.M."/>
        </authorList>
    </citation>
    <scope>NUCLEOTIDE SEQUENCE [LARGE SCALE GENOMIC DNA]</scope>
    <source>
        <strain evidence="9">UTEX 1602</strain>
    </source>
</reference>
<dbReference type="PROSITE" id="PS00107">
    <property type="entry name" value="PROTEIN_KINASE_ATP"/>
    <property type="match status" value="1"/>
</dbReference>
<feature type="compositionally biased region" description="Gly residues" evidence="6">
    <location>
        <begin position="692"/>
        <end position="702"/>
    </location>
</feature>
<dbReference type="PROSITE" id="PS00108">
    <property type="entry name" value="PROTEIN_KINASE_ST"/>
    <property type="match status" value="1"/>
</dbReference>
<feature type="region of interest" description="Disordered" evidence="6">
    <location>
        <begin position="559"/>
        <end position="627"/>
    </location>
</feature>
<feature type="binding site" evidence="5">
    <location>
        <position position="68"/>
    </location>
    <ligand>
        <name>ATP</name>
        <dbReference type="ChEBI" id="CHEBI:30616"/>
    </ligand>
</feature>
<dbReference type="SUPFAM" id="SSF56112">
    <property type="entry name" value="Protein kinase-like (PK-like)"/>
    <property type="match status" value="1"/>
</dbReference>
<dbReference type="STRING" id="3076.A0A2P6TCT9"/>
<comment type="caution">
    <text evidence="8">The sequence shown here is derived from an EMBL/GenBank/DDBJ whole genome shotgun (WGS) entry which is preliminary data.</text>
</comment>
<proteinExistence type="predicted"/>
<dbReference type="Pfam" id="PF00069">
    <property type="entry name" value="Pkinase"/>
    <property type="match status" value="2"/>
</dbReference>
<feature type="domain" description="Protein kinase" evidence="7">
    <location>
        <begin position="39"/>
        <end position="430"/>
    </location>
</feature>
<feature type="compositionally biased region" description="Basic and acidic residues" evidence="6">
    <location>
        <begin position="863"/>
        <end position="873"/>
    </location>
</feature>
<accession>A0A2P6TCT9</accession>
<feature type="region of interest" description="Disordered" evidence="6">
    <location>
        <begin position="838"/>
        <end position="873"/>
    </location>
</feature>
<dbReference type="Proteomes" id="UP000239899">
    <property type="component" value="Unassembled WGS sequence"/>
</dbReference>
<evidence type="ECO:0000313" key="9">
    <source>
        <dbReference type="Proteomes" id="UP000239899"/>
    </source>
</evidence>
<dbReference type="SUPFAM" id="SSF88697">
    <property type="entry name" value="PUA domain-like"/>
    <property type="match status" value="1"/>
</dbReference>
<dbReference type="Gene3D" id="3.30.200.20">
    <property type="entry name" value="Phosphorylase Kinase, domain 1"/>
    <property type="match status" value="1"/>
</dbReference>
<dbReference type="Gene3D" id="1.10.510.10">
    <property type="entry name" value="Transferase(Phosphotransferase) domain 1"/>
    <property type="match status" value="1"/>
</dbReference>
<dbReference type="InterPro" id="IPR050117">
    <property type="entry name" value="MAPK"/>
</dbReference>
<keyword evidence="9" id="KW-1185">Reference proteome</keyword>
<dbReference type="InterPro" id="IPR017441">
    <property type="entry name" value="Protein_kinase_ATP_BS"/>
</dbReference>
<dbReference type="PROSITE" id="PS50011">
    <property type="entry name" value="PROTEIN_KINASE_DOM"/>
    <property type="match status" value="1"/>
</dbReference>
<evidence type="ECO:0000256" key="1">
    <source>
        <dbReference type="ARBA" id="ARBA00022679"/>
    </source>
</evidence>
<protein>
    <submittedName>
        <fullName evidence="8">Mitogen-activated kinase</fullName>
    </submittedName>
</protein>
<sequence length="1020" mass="109617">MATQSIRRSPYETGLYFVSPEPGTTLQDHSTQWQVGERYELLKVLGYGSYSAVVLALDKATGEKVALKRVGDVLQSPDQCKRVLREICILRRLRHPNLIGIRDAFVRPSATGQCRLIGGKLVNLSVDVYIAMELADGGDLFHVRGQMSADEVKGLMWQLLVTIKYLHSQHVWHRDMKSQNVFLVHENGERIVKIGDFGSARSAQPQGYPWAEQLAPSKADSVELPQRRLSHLHPADSYAQMNEAMRPEDLYAQPSGGHNSKGSGYKAPLTRVVATPCYRAPEVVMSRGGYTAAIDMWSLGCIFGELLQRIAHVGSAATPNLQVAPLFAIHGLPKTPEDGESFLGGPGNEMTRSELQALFAVMGTPCWADVAAVAEPQWRRYLHHLPGRAPTFYRRFAAAGEAAVDLVSRLLAFDPARRCSPEEALAHEYFSDIAVSEGGSFDDLLQTTPLARSRRSGGFLNGAGGSIDDMLAAGLETPLSDLQPYTVRPLAMEPSLAAMEEEPGAAGEAAAAGSTADAAGTAHGAAAAGGQAAAAAAATGGGPGSALAAPFAARLRVASGSESGGSGVSGAEGGEEPRTSPFVAPADSDMAEAACGQRQQGPQQGLAALQQQPQRGRLPQRRASRQYWEEVDPSKALGMLEDELQQITVNYSTCSPESEGCQMMRRMLEAECEAIRSAGQQSAAAAAAAAAAGGGGEAGGGTGKKRARMPHPGGGDSGILSGLLKHRQGLQEDAAATGTRDADQFGRERLSNVADTWAGRELDPSRILGPQRHGEWFQQQSGQGPPPGPAWGVTALPPGMDESKMDPQLMAIMRAQQGRSPFCASIPAGCIAQSCAREPDGSLSQESPSDSQQQQQQHPAKKEKKEKLECPERGPDGKLYFMLKQKPEVLSVEAMEAAPNQTVRVKDIKSYASRKIVQSMQEGDEVLLYQTVKPNSKEQPGLTALCCVASAPYPDPTDAKWLAFDLRLEEAFEKRITLNNMKKYEKSDLRGATMFTNQMLQVHWLTQAQFDFLLEIPDEE</sequence>
<dbReference type="InterPro" id="IPR015947">
    <property type="entry name" value="PUA-like_sf"/>
</dbReference>
<dbReference type="EMBL" id="LHPG02000023">
    <property type="protein sequence ID" value="PRW20455.1"/>
    <property type="molecule type" value="Genomic_DNA"/>
</dbReference>
<feature type="compositionally biased region" description="Low complexity" evidence="6">
    <location>
        <begin position="842"/>
        <end position="858"/>
    </location>
</feature>
<keyword evidence="3 8" id="KW-0418">Kinase</keyword>
<organism evidence="8 9">
    <name type="scientific">Chlorella sorokiniana</name>
    <name type="common">Freshwater green alga</name>
    <dbReference type="NCBI Taxonomy" id="3076"/>
    <lineage>
        <taxon>Eukaryota</taxon>
        <taxon>Viridiplantae</taxon>
        <taxon>Chlorophyta</taxon>
        <taxon>core chlorophytes</taxon>
        <taxon>Trebouxiophyceae</taxon>
        <taxon>Chlorellales</taxon>
        <taxon>Chlorellaceae</taxon>
        <taxon>Chlorella clade</taxon>
        <taxon>Chlorella</taxon>
    </lineage>
</organism>
<feature type="region of interest" description="Disordered" evidence="6">
    <location>
        <begin position="692"/>
        <end position="721"/>
    </location>
</feature>
<evidence type="ECO:0000256" key="5">
    <source>
        <dbReference type="PROSITE-ProRule" id="PRU10141"/>
    </source>
</evidence>
<dbReference type="Pfam" id="PF01878">
    <property type="entry name" value="EVE"/>
    <property type="match status" value="1"/>
</dbReference>
<dbReference type="InterPro" id="IPR002740">
    <property type="entry name" value="EVE_domain"/>
</dbReference>
<dbReference type="InterPro" id="IPR008271">
    <property type="entry name" value="Ser/Thr_kinase_AS"/>
</dbReference>
<dbReference type="GO" id="GO:0004672">
    <property type="term" value="F:protein kinase activity"/>
    <property type="evidence" value="ECO:0007669"/>
    <property type="project" value="InterPro"/>
</dbReference>
<dbReference type="InterPro" id="IPR011009">
    <property type="entry name" value="Kinase-like_dom_sf"/>
</dbReference>
<name>A0A2P6TCT9_CHLSO</name>
<evidence type="ECO:0000259" key="7">
    <source>
        <dbReference type="PROSITE" id="PS50011"/>
    </source>
</evidence>
<keyword evidence="4 5" id="KW-0067">ATP-binding</keyword>
<dbReference type="OrthoDB" id="248923at2759"/>
<dbReference type="PANTHER" id="PTHR24055">
    <property type="entry name" value="MITOGEN-ACTIVATED PROTEIN KINASE"/>
    <property type="match status" value="1"/>
</dbReference>
<evidence type="ECO:0000256" key="2">
    <source>
        <dbReference type="ARBA" id="ARBA00022741"/>
    </source>
</evidence>
<evidence type="ECO:0000313" key="8">
    <source>
        <dbReference type="EMBL" id="PRW20455.1"/>
    </source>
</evidence>
<feature type="compositionally biased region" description="Gly residues" evidence="6">
    <location>
        <begin position="562"/>
        <end position="572"/>
    </location>
</feature>
<keyword evidence="1" id="KW-0808">Transferase</keyword>
<dbReference type="Gene3D" id="3.10.590.10">
    <property type="entry name" value="ph1033 like domains"/>
    <property type="match status" value="1"/>
</dbReference>
<feature type="compositionally biased region" description="Low complexity" evidence="6">
    <location>
        <begin position="597"/>
        <end position="617"/>
    </location>
</feature>
<dbReference type="AlphaFoldDB" id="A0A2P6TCT9"/>
<dbReference type="InterPro" id="IPR000719">
    <property type="entry name" value="Prot_kinase_dom"/>
</dbReference>
<gene>
    <name evidence="8" type="ORF">C2E21_8971</name>
</gene>
<dbReference type="SMART" id="SM00220">
    <property type="entry name" value="S_TKc"/>
    <property type="match status" value="1"/>
</dbReference>
<evidence type="ECO:0000256" key="6">
    <source>
        <dbReference type="SAM" id="MobiDB-lite"/>
    </source>
</evidence>
<evidence type="ECO:0000256" key="4">
    <source>
        <dbReference type="ARBA" id="ARBA00022840"/>
    </source>
</evidence>